<evidence type="ECO:0000259" key="4">
    <source>
        <dbReference type="PROSITE" id="PS51132"/>
    </source>
</evidence>
<evidence type="ECO:0000256" key="2">
    <source>
        <dbReference type="ARBA" id="ARBA00022525"/>
    </source>
</evidence>
<evidence type="ECO:0000313" key="6">
    <source>
        <dbReference type="Proteomes" id="UP000826234"/>
    </source>
</evidence>
<sequence length="296" mass="33946">MILGETCTIPNDDTLMGKAKGRAHLYQHRKPECIIKSIGSPNEIIQLKQSYGAWMMDLSNRSDETIWIAEHFTGHIVKEYKDLAALRNNSYNITELPWSYYGCGHAVYDNALYYQRVGRNIIVKYDFATGLVKTLSIENAWYYERMYLFNTSKSYFSVAADENGIWVMYLSRPDEHIVVALVDQNTFSVLRHINTTYPQSKAGNAFIACGVLYITDKNQIHVAFAFDLLREKQLDTSFALKLSSSNASFALKVSTLKQNTTTFLPVLAMLSYNQADKQLYTWEHGFLMQYPVHFIS</sequence>
<comment type="caution">
    <text evidence="5">The sequence shown here is derived from an EMBL/GenBank/DDBJ whole genome shotgun (WGS) entry which is preliminary data.</text>
</comment>
<dbReference type="Pfam" id="PF02191">
    <property type="entry name" value="OLF"/>
    <property type="match status" value="1"/>
</dbReference>
<evidence type="ECO:0000313" key="5">
    <source>
        <dbReference type="EMBL" id="KAH0619959.1"/>
    </source>
</evidence>
<name>A0ABQ7SRL2_PHRPL</name>
<organism evidence="5 6">
    <name type="scientific">Phrynosoma platyrhinos</name>
    <name type="common">Desert horned lizard</name>
    <dbReference type="NCBI Taxonomy" id="52577"/>
    <lineage>
        <taxon>Eukaryota</taxon>
        <taxon>Metazoa</taxon>
        <taxon>Chordata</taxon>
        <taxon>Craniata</taxon>
        <taxon>Vertebrata</taxon>
        <taxon>Euteleostomi</taxon>
        <taxon>Lepidosauria</taxon>
        <taxon>Squamata</taxon>
        <taxon>Bifurcata</taxon>
        <taxon>Unidentata</taxon>
        <taxon>Episquamata</taxon>
        <taxon>Toxicofera</taxon>
        <taxon>Iguania</taxon>
        <taxon>Phrynosomatidae</taxon>
        <taxon>Phrynosomatinae</taxon>
        <taxon>Phrynosoma</taxon>
    </lineage>
</organism>
<dbReference type="PANTHER" id="PTHR23192:SF85">
    <property type="entry name" value="GLIOMEDIN"/>
    <property type="match status" value="1"/>
</dbReference>
<protein>
    <recommendedName>
        <fullName evidence="4">Olfactomedin-like domain-containing protein</fullName>
    </recommendedName>
</protein>
<evidence type="ECO:0000256" key="3">
    <source>
        <dbReference type="PROSITE-ProRule" id="PRU00446"/>
    </source>
</evidence>
<comment type="caution">
    <text evidence="3">Lacks conserved residue(s) required for the propagation of feature annotation.</text>
</comment>
<dbReference type="PANTHER" id="PTHR23192">
    <property type="entry name" value="OLFACTOMEDIN-RELATED"/>
    <property type="match status" value="1"/>
</dbReference>
<gene>
    <name evidence="5" type="ORF">JD844_014430</name>
</gene>
<evidence type="ECO:0000256" key="1">
    <source>
        <dbReference type="ARBA" id="ARBA00004613"/>
    </source>
</evidence>
<dbReference type="SMART" id="SM00284">
    <property type="entry name" value="OLF"/>
    <property type="match status" value="1"/>
</dbReference>
<reference evidence="5 6" key="1">
    <citation type="journal article" date="2022" name="Gigascience">
        <title>A chromosome-level genome assembly and annotation of the desert horned lizard, Phrynosoma platyrhinos, provides insight into chromosomal rearrangements among reptiles.</title>
        <authorList>
            <person name="Koochekian N."/>
            <person name="Ascanio A."/>
            <person name="Farleigh K."/>
            <person name="Card D.C."/>
            <person name="Schield D.R."/>
            <person name="Castoe T.A."/>
            <person name="Jezkova T."/>
        </authorList>
    </citation>
    <scope>NUCLEOTIDE SEQUENCE [LARGE SCALE GENOMIC DNA]</scope>
    <source>
        <strain evidence="5">NK-2021</strain>
    </source>
</reference>
<dbReference type="InterPro" id="IPR050605">
    <property type="entry name" value="Olfactomedin-like_domain"/>
</dbReference>
<accession>A0ABQ7SRL2</accession>
<comment type="subcellular location">
    <subcellularLocation>
        <location evidence="1">Secreted</location>
    </subcellularLocation>
</comment>
<keyword evidence="6" id="KW-1185">Reference proteome</keyword>
<keyword evidence="2" id="KW-0964">Secreted</keyword>
<feature type="domain" description="Olfactomedin-like" evidence="4">
    <location>
        <begin position="32"/>
        <end position="296"/>
    </location>
</feature>
<dbReference type="EMBL" id="JAIPUX010003439">
    <property type="protein sequence ID" value="KAH0619959.1"/>
    <property type="molecule type" value="Genomic_DNA"/>
</dbReference>
<proteinExistence type="predicted"/>
<dbReference type="InterPro" id="IPR003112">
    <property type="entry name" value="Olfac-like_dom"/>
</dbReference>
<dbReference type="Proteomes" id="UP000826234">
    <property type="component" value="Unassembled WGS sequence"/>
</dbReference>
<dbReference type="PROSITE" id="PS51132">
    <property type="entry name" value="OLF"/>
    <property type="match status" value="1"/>
</dbReference>